<feature type="compositionally biased region" description="Basic and acidic residues" evidence="1">
    <location>
        <begin position="129"/>
        <end position="139"/>
    </location>
</feature>
<sequence>MGDVNVCLMLLLLWTLTAVCKDDDITCEDVTGHLGEELTLTCRISYQSHTCCMMMYKFINKDLIYREEFRSDPCIHLTSFSCPYTANEVTTTKITFFSQTTCGAKTREFTVNITDAVKEEETEIGSNRIEAESAPEEKPPVQAGDRSTLAVIISVLSCFIIIVLGFTLRKKRNTTNTPKFQRAEVCACEHDKMPPV</sequence>
<evidence type="ECO:0000256" key="1">
    <source>
        <dbReference type="SAM" id="MobiDB-lite"/>
    </source>
</evidence>
<evidence type="ECO:0000313" key="5">
    <source>
        <dbReference type="Proteomes" id="UP000324632"/>
    </source>
</evidence>
<evidence type="ECO:0000256" key="2">
    <source>
        <dbReference type="SAM" id="Phobius"/>
    </source>
</evidence>
<keyword evidence="2" id="KW-0472">Membrane</keyword>
<dbReference type="EMBL" id="SOYY01000001">
    <property type="protein sequence ID" value="KAA0724898.1"/>
    <property type="molecule type" value="Genomic_DNA"/>
</dbReference>
<feature type="signal peptide" evidence="3">
    <location>
        <begin position="1"/>
        <end position="21"/>
    </location>
</feature>
<evidence type="ECO:0000256" key="3">
    <source>
        <dbReference type="SAM" id="SignalP"/>
    </source>
</evidence>
<feature type="transmembrane region" description="Helical" evidence="2">
    <location>
        <begin position="149"/>
        <end position="168"/>
    </location>
</feature>
<keyword evidence="3" id="KW-0732">Signal</keyword>
<evidence type="ECO:0000313" key="4">
    <source>
        <dbReference type="EMBL" id="KAA0724898.1"/>
    </source>
</evidence>
<dbReference type="Proteomes" id="UP000324632">
    <property type="component" value="Chromosome 1"/>
</dbReference>
<accession>A0A5A9PSU4</accession>
<gene>
    <name evidence="4" type="ORF">E1301_Tti014820</name>
</gene>
<feature type="chain" id="PRO_5022707985" evidence="3">
    <location>
        <begin position="22"/>
        <end position="196"/>
    </location>
</feature>
<keyword evidence="2" id="KW-1133">Transmembrane helix</keyword>
<organism evidence="4 5">
    <name type="scientific">Triplophysa tibetana</name>
    <dbReference type="NCBI Taxonomy" id="1572043"/>
    <lineage>
        <taxon>Eukaryota</taxon>
        <taxon>Metazoa</taxon>
        <taxon>Chordata</taxon>
        <taxon>Craniata</taxon>
        <taxon>Vertebrata</taxon>
        <taxon>Euteleostomi</taxon>
        <taxon>Actinopterygii</taxon>
        <taxon>Neopterygii</taxon>
        <taxon>Teleostei</taxon>
        <taxon>Ostariophysi</taxon>
        <taxon>Cypriniformes</taxon>
        <taxon>Nemacheilidae</taxon>
        <taxon>Triplophysa</taxon>
    </lineage>
</organism>
<comment type="caution">
    <text evidence="4">The sequence shown here is derived from an EMBL/GenBank/DDBJ whole genome shotgun (WGS) entry which is preliminary data.</text>
</comment>
<reference evidence="4 5" key="1">
    <citation type="journal article" date="2019" name="Mol. Ecol. Resour.">
        <title>Chromosome-level genome assembly of Triplophysa tibetana, a fish adapted to the harsh high-altitude environment of the Tibetan Plateau.</title>
        <authorList>
            <person name="Yang X."/>
            <person name="Liu H."/>
            <person name="Ma Z."/>
            <person name="Zou Y."/>
            <person name="Zou M."/>
            <person name="Mao Y."/>
            <person name="Li X."/>
            <person name="Wang H."/>
            <person name="Chen T."/>
            <person name="Wang W."/>
            <person name="Yang R."/>
        </authorList>
    </citation>
    <scope>NUCLEOTIDE SEQUENCE [LARGE SCALE GENOMIC DNA]</scope>
    <source>
        <strain evidence="4">TTIB1903HZAU</strain>
        <tissue evidence="4">Muscle</tissue>
    </source>
</reference>
<dbReference type="AlphaFoldDB" id="A0A5A9PSU4"/>
<name>A0A5A9PSU4_9TELE</name>
<protein>
    <submittedName>
        <fullName evidence="4">Uncharacterized protein</fullName>
    </submittedName>
</protein>
<feature type="region of interest" description="Disordered" evidence="1">
    <location>
        <begin position="122"/>
        <end position="142"/>
    </location>
</feature>
<keyword evidence="2" id="KW-0812">Transmembrane</keyword>
<proteinExistence type="predicted"/>
<keyword evidence="5" id="KW-1185">Reference proteome</keyword>